<dbReference type="InterPro" id="IPR009187">
    <property type="entry name" value="Prok_Ku"/>
</dbReference>
<keyword evidence="3" id="KW-0234">DNA repair</keyword>
<evidence type="ECO:0000256" key="3">
    <source>
        <dbReference type="HAMAP-Rule" id="MF_01875"/>
    </source>
</evidence>
<dbReference type="EMBL" id="PGVE01000091">
    <property type="protein sequence ID" value="PLS01572.1"/>
    <property type="molecule type" value="Genomic_DNA"/>
</dbReference>
<dbReference type="PANTHER" id="PTHR41251">
    <property type="entry name" value="NON-HOMOLOGOUS END JOINING PROTEIN KU"/>
    <property type="match status" value="1"/>
</dbReference>
<reference evidence="6 7" key="1">
    <citation type="submission" date="2017-11" db="EMBL/GenBank/DDBJ databases">
        <title>Comparitive Functional Genomics of Dry Heat Resistant strains isolated from the Viking Spacecraft.</title>
        <authorList>
            <person name="Seuylemezian A."/>
            <person name="Cooper K."/>
            <person name="Vaishampayan P."/>
        </authorList>
    </citation>
    <scope>NUCLEOTIDE SEQUENCE [LARGE SCALE GENOMIC DNA]</scope>
    <source>
        <strain evidence="6 7">V32-6</strain>
    </source>
</reference>
<evidence type="ECO:0000313" key="6">
    <source>
        <dbReference type="EMBL" id="PLS01572.1"/>
    </source>
</evidence>
<organism evidence="6 7">
    <name type="scientific">Neobacillus cucumis</name>
    <dbReference type="NCBI Taxonomy" id="1740721"/>
    <lineage>
        <taxon>Bacteria</taxon>
        <taxon>Bacillati</taxon>
        <taxon>Bacillota</taxon>
        <taxon>Bacilli</taxon>
        <taxon>Bacillales</taxon>
        <taxon>Bacillaceae</taxon>
        <taxon>Neobacillus</taxon>
    </lineage>
</organism>
<feature type="compositionally biased region" description="Low complexity" evidence="4">
    <location>
        <begin position="259"/>
        <end position="271"/>
    </location>
</feature>
<keyword evidence="3" id="KW-0227">DNA damage</keyword>
<evidence type="ECO:0000256" key="1">
    <source>
        <dbReference type="ARBA" id="ARBA00023125"/>
    </source>
</evidence>
<name>A0A2N5H7S2_9BACI</name>
<dbReference type="CDD" id="cd00789">
    <property type="entry name" value="KU_like"/>
    <property type="match status" value="1"/>
</dbReference>
<keyword evidence="2 3" id="KW-0233">DNA recombination</keyword>
<dbReference type="SUPFAM" id="SSF100939">
    <property type="entry name" value="SPOC domain-like"/>
    <property type="match status" value="1"/>
</dbReference>
<dbReference type="AlphaFoldDB" id="A0A2N5H7S2"/>
<evidence type="ECO:0000313" key="7">
    <source>
        <dbReference type="Proteomes" id="UP000234950"/>
    </source>
</evidence>
<dbReference type="PANTHER" id="PTHR41251:SF1">
    <property type="entry name" value="NON-HOMOLOGOUS END JOINING PROTEIN KU"/>
    <property type="match status" value="1"/>
</dbReference>
<feature type="region of interest" description="Disordered" evidence="4">
    <location>
        <begin position="253"/>
        <end position="294"/>
    </location>
</feature>
<dbReference type="GO" id="GO:0006310">
    <property type="term" value="P:DNA recombination"/>
    <property type="evidence" value="ECO:0007669"/>
    <property type="project" value="UniProtKB-KW"/>
</dbReference>
<evidence type="ECO:0000256" key="4">
    <source>
        <dbReference type="SAM" id="MobiDB-lite"/>
    </source>
</evidence>
<dbReference type="GO" id="GO:0003690">
    <property type="term" value="F:double-stranded DNA binding"/>
    <property type="evidence" value="ECO:0007669"/>
    <property type="project" value="UniProtKB-UniRule"/>
</dbReference>
<comment type="function">
    <text evidence="3">With LigD forms a non-homologous end joining (NHEJ) DNA repair enzyme, which repairs dsDNA breaks with reduced fidelity. Binds linear dsDNA with 5'- and 3'- overhangs but not closed circular dsDNA nor ssDNA. Recruits and stimulates the ligase activity of LigD.</text>
</comment>
<dbReference type="PIRSF" id="PIRSF006493">
    <property type="entry name" value="Prok_Ku"/>
    <property type="match status" value="1"/>
</dbReference>
<dbReference type="FunFam" id="2.40.290.10:FF:000004">
    <property type="entry name" value="Non-homologous end joining protein Ku"/>
    <property type="match status" value="1"/>
</dbReference>
<dbReference type="Gene3D" id="2.40.290.10">
    <property type="match status" value="1"/>
</dbReference>
<keyword evidence="7" id="KW-1185">Reference proteome</keyword>
<dbReference type="SMART" id="SM00559">
    <property type="entry name" value="Ku78"/>
    <property type="match status" value="1"/>
</dbReference>
<dbReference type="RefSeq" id="WP_101651363.1">
    <property type="nucleotide sequence ID" value="NZ_PGVE01000091.1"/>
</dbReference>
<comment type="subunit">
    <text evidence="3">Homodimer. Interacts with LigD.</text>
</comment>
<keyword evidence="1 3" id="KW-0238">DNA-binding</keyword>
<feature type="domain" description="Ku" evidence="5">
    <location>
        <begin position="52"/>
        <end position="181"/>
    </location>
</feature>
<dbReference type="OrthoDB" id="9795084at2"/>
<evidence type="ECO:0000259" key="5">
    <source>
        <dbReference type="SMART" id="SM00559"/>
    </source>
</evidence>
<sequence length="294" mass="33338">MHTMWKGSISFGLVNIPIKLHTATEDKDIKLRTLHNKCHAPIKYEKICTVCEEEVKPEDIVKAYEYTKGKFVVLDNDELEKLRKENEEKAVEIIDFVKIEEIDPIYFDRTYYMSPNEGGSKAYSLLRKALQESQKVGLAKIIIRSKEQLAVIRVYENTLVMETIHFPDEVRKAGDVPNVPAEDKVTDRELETAILLIDQLTTKFEPAKYTDEYRTALLELIESKRTGQETVTATTKEVASNVTDLMAALQASIDRTKPNKTPAPALKTATTDISKPKKAKAPRKKTPSKVKKEA</sequence>
<dbReference type="InterPro" id="IPR016194">
    <property type="entry name" value="SPOC-like_C_dom_sf"/>
</dbReference>
<dbReference type="InterPro" id="IPR006164">
    <property type="entry name" value="DNA_bd_Ku70/Ku80"/>
</dbReference>
<comment type="similarity">
    <text evidence="3">Belongs to the prokaryotic Ku family.</text>
</comment>
<dbReference type="GO" id="GO:0006303">
    <property type="term" value="P:double-strand break repair via nonhomologous end joining"/>
    <property type="evidence" value="ECO:0007669"/>
    <property type="project" value="UniProtKB-UniRule"/>
</dbReference>
<dbReference type="HAMAP" id="MF_01875">
    <property type="entry name" value="Prokaryotic_Ku"/>
    <property type="match status" value="1"/>
</dbReference>
<dbReference type="NCBIfam" id="TIGR02772">
    <property type="entry name" value="Ku_bact"/>
    <property type="match status" value="1"/>
</dbReference>
<dbReference type="Proteomes" id="UP000234950">
    <property type="component" value="Unassembled WGS sequence"/>
</dbReference>
<proteinExistence type="inferred from homology"/>
<evidence type="ECO:0000256" key="2">
    <source>
        <dbReference type="ARBA" id="ARBA00023172"/>
    </source>
</evidence>
<accession>A0A2N5H7S2</accession>
<gene>
    <name evidence="3" type="primary">ku</name>
    <name evidence="6" type="ORF">CVD27_24590</name>
</gene>
<feature type="compositionally biased region" description="Basic residues" evidence="4">
    <location>
        <begin position="276"/>
        <end position="294"/>
    </location>
</feature>
<dbReference type="Pfam" id="PF02735">
    <property type="entry name" value="Ku"/>
    <property type="match status" value="1"/>
</dbReference>
<comment type="caution">
    <text evidence="6">The sequence shown here is derived from an EMBL/GenBank/DDBJ whole genome shotgun (WGS) entry which is preliminary data.</text>
</comment>
<protein>
    <recommendedName>
        <fullName evidence="3">Non-homologous end joining protein Ku</fullName>
    </recommendedName>
</protein>